<protein>
    <submittedName>
        <fullName evidence="1">Uncharacterized protein</fullName>
    </submittedName>
</protein>
<gene>
    <name evidence="1" type="ORF">MtrunA17_Chr8g0351431</name>
</gene>
<dbReference type="Gramene" id="rna46239">
    <property type="protein sequence ID" value="RHN40132.1"/>
    <property type="gene ID" value="gene46239"/>
</dbReference>
<dbReference type="EMBL" id="PSQE01000008">
    <property type="protein sequence ID" value="RHN40132.1"/>
    <property type="molecule type" value="Genomic_DNA"/>
</dbReference>
<dbReference type="Proteomes" id="UP000265566">
    <property type="component" value="Chromosome 8"/>
</dbReference>
<dbReference type="AlphaFoldDB" id="A0A396GFU6"/>
<proteinExistence type="predicted"/>
<evidence type="ECO:0000313" key="1">
    <source>
        <dbReference type="EMBL" id="RHN40132.1"/>
    </source>
</evidence>
<comment type="caution">
    <text evidence="1">The sequence shown here is derived from an EMBL/GenBank/DDBJ whole genome shotgun (WGS) entry which is preliminary data.</text>
</comment>
<organism evidence="1">
    <name type="scientific">Medicago truncatula</name>
    <name type="common">Barrel medic</name>
    <name type="synonym">Medicago tribuloides</name>
    <dbReference type="NCBI Taxonomy" id="3880"/>
    <lineage>
        <taxon>Eukaryota</taxon>
        <taxon>Viridiplantae</taxon>
        <taxon>Streptophyta</taxon>
        <taxon>Embryophyta</taxon>
        <taxon>Tracheophyta</taxon>
        <taxon>Spermatophyta</taxon>
        <taxon>Magnoliopsida</taxon>
        <taxon>eudicotyledons</taxon>
        <taxon>Gunneridae</taxon>
        <taxon>Pentapetalae</taxon>
        <taxon>rosids</taxon>
        <taxon>fabids</taxon>
        <taxon>Fabales</taxon>
        <taxon>Fabaceae</taxon>
        <taxon>Papilionoideae</taxon>
        <taxon>50 kb inversion clade</taxon>
        <taxon>NPAAA clade</taxon>
        <taxon>Hologalegina</taxon>
        <taxon>IRL clade</taxon>
        <taxon>Trifolieae</taxon>
        <taxon>Medicago</taxon>
    </lineage>
</organism>
<reference evidence="1" key="1">
    <citation type="journal article" date="2018" name="Nat. Plants">
        <title>Whole-genome landscape of Medicago truncatula symbiotic genes.</title>
        <authorList>
            <person name="Pecrix Y."/>
            <person name="Gamas P."/>
            <person name="Carrere S."/>
        </authorList>
    </citation>
    <scope>NUCLEOTIDE SEQUENCE</scope>
    <source>
        <tissue evidence="1">Leaves</tissue>
    </source>
</reference>
<sequence>MKTDRNSLYWYRYQSTIYFLIRKHNFPFELCYKIVNESHPLPKRLCNITQD</sequence>
<accession>A0A396GFU6</accession>
<name>A0A396GFU6_MEDTR</name>